<gene>
    <name evidence="5" type="ORF">DV706_18435</name>
</gene>
<dbReference type="InterPro" id="IPR013783">
    <property type="entry name" value="Ig-like_fold"/>
</dbReference>
<dbReference type="Proteomes" id="UP000296822">
    <property type="component" value="Plasmid unnamed1"/>
</dbReference>
<evidence type="ECO:0000256" key="1">
    <source>
        <dbReference type="ARBA" id="ARBA00010116"/>
    </source>
</evidence>
<dbReference type="Gene3D" id="2.60.40.10">
    <property type="entry name" value="Immunoglobulins"/>
    <property type="match status" value="6"/>
</dbReference>
<name>A0A4D6HT78_9EURY</name>
<dbReference type="EMBL" id="CP031306">
    <property type="protein sequence ID" value="QCC56486.1"/>
    <property type="molecule type" value="Genomic_DNA"/>
</dbReference>
<feature type="transmembrane region" description="Helical" evidence="3">
    <location>
        <begin position="2446"/>
        <end position="2466"/>
    </location>
</feature>
<keyword evidence="5" id="KW-0614">Plasmid</keyword>
<dbReference type="RefSeq" id="WP_006067186.1">
    <property type="nucleotide sequence ID" value="NZ_CP031306.1"/>
</dbReference>
<dbReference type="Gene3D" id="2.60.40.1120">
    <property type="entry name" value="Carboxypeptidase-like, regulatory domain"/>
    <property type="match status" value="2"/>
</dbReference>
<reference evidence="5 6" key="1">
    <citation type="journal article" date="2019" name="Nat. Commun.">
        <title>A new type of DNA phosphorothioation-based antiviral system in archaea.</title>
        <authorList>
            <person name="Xiong L."/>
            <person name="Liu S."/>
            <person name="Chen S."/>
            <person name="Xiao Y."/>
            <person name="Zhu B."/>
            <person name="Gao Y."/>
            <person name="Zhang Y."/>
            <person name="Chen B."/>
            <person name="Luo J."/>
            <person name="Deng Z."/>
            <person name="Chen X."/>
            <person name="Wang L."/>
            <person name="Chen S."/>
        </authorList>
    </citation>
    <scope>NUCLEOTIDE SEQUENCE [LARGE SCALE GENOMIC DNA]</scope>
    <source>
        <strain evidence="5 6">JCM 10635</strain>
        <plasmid evidence="5 6">unnamed1</plasmid>
    </source>
</reference>
<dbReference type="InterPro" id="IPR008964">
    <property type="entry name" value="Invasin/intimin_cell_adhesion"/>
</dbReference>
<feature type="compositionally biased region" description="Acidic residues" evidence="2">
    <location>
        <begin position="310"/>
        <end position="319"/>
    </location>
</feature>
<geneLocation type="plasmid" evidence="5">
    <name>unnamed1</name>
</geneLocation>
<dbReference type="Pfam" id="PF13620">
    <property type="entry name" value="CarboxypepD_reg"/>
    <property type="match status" value="1"/>
</dbReference>
<dbReference type="InterPro" id="IPR003344">
    <property type="entry name" value="Big_1_dom"/>
</dbReference>
<sequence>MRGIRFTAVLAVAVVVLTLAVAGAAAGPDDLDPDEDLAGSGTADDPYIVTNASELQAIQGDLTAHYKLGNDINASETAEWNNGDGFNPIGDRSTEDQFAGTFDGDGHVIEGLTVEQGGNAGLFGGVGGDDQTGEVRNVGLENVSITGGDRVGGLVGFNGGVVTNSYTTGDVSGDGDVGGLVGSNIGEVNKSYATGSINSSESVGGLVSYNGGEVNKSYATGSVDGSRFIGGLVGFNSNDGDVSESYATGSVDNAITDNFPYVGGLIGWNYGGNVSGSYATGNVTLDGSGSVGGLIANNDGDVRDSYWDTETTEQDDSDGGEGLSTEDMTGDRAENTMFEFGDTWGIVDTDSDDGREVSYPFLVDNEQDPAPGLQTIPFYAGGDGSISSPYKIMDWHELDNVRENLDANFTLSNELNGTTAGYDEVASESANDGKGFEPIGNNSDRFAGHFDGSGHSVLDLHIDRSSDNFVGLFGAIDGGTVENVEVVNVTIDGSAYVSGLVGLNVGVVANSSAAGSVEGTDSVGVLVGDNRGEVRESSTAGSVAGITNIGGLIGINHGEVHESSAASSVTGSDRVGGLVGDNINSQVSESYATGTVDGGDRAGGLVGRNLGPDAVVNTSYAVGDVSAEQNPDNPGGLVGSNENDATIEDAYWDIGTTNRSEAVGNPAATETTLVGFGEIGDTEPAAEMQGLNAIFEMHRLDFDSTWWVRIGPDDYPGLRALETGLDPTIDVTNEPVNEGETLTVDVTVTNTDSTERTQAVTLSVDREAVDVETDLTVSGDESQQVSLEWKTDSGDAGEHDIVVATADTADVATVQVNEAYNVSGTVEDTTFETGIGDIEVTVSGVPGEYTAETDENGEYTVKNVPESDESYDVIVDQEGWDRASTTTAVKDENVTGVDLEITGDARDSITLRDGITDEPLEGTTVRLEEGTWGIVENAFVADEDGEMEIVVPGDFTYSYTFSQPGYRNAEIPSRPFESGDGKSANYVLAGNAEITGTATDEVTGAGIEEATVTAQKGTGAYTAATNEAGDFTVENVPGGHDYDLTFEADGYNANSSVDVTVSDGATAEVDGTLLAAPFFAVEITETNSPVPVGRTLEVNATVTNRGESDTQMVTLNDTGFDDQQRDDRELTLEPGESEIVTLEWQTAESDVGEGAVSVATANESADVVVTVESMYAGGNGIEDDPYQIENWYHLHNVRKNLDDKFVLNNDLNESTAGYDEVASETADDGAGFEPVGEDGDEFTGHFDGDGRTISDLYIQSDESHVGLFGYVKEDGTVENVGLEDASVEGSNSYVGGLVGLNVGGTVSESYATGSVKGSEFVGGLVGYNFGTVSESYATGSVKNSGSYVGGLVGINDFGGEVRESYATGSVEGSDSIGGLAGVNNEDVADSYWDIGTTTQEEPIGGGSDGTNVVGFGDTTDAEPASEMQGINATGNMAALEFPDGDGTWHVVEGDYPALAWEDTDPFFDVSITETNSPVVGGETLTVTMSATNWGADGTQLVTLTDTGFTDEQQDDRAVTLESGESAEFTLEWDTDSNTHGDGDVTVESTDDQDTQNVTIESAPADTINADITTNDVVADGVDEVEFTVTLEDEFGNPVEDATVGVDDAEDIDDVDGLDAEDTETTDAAGKATFTATSTDSGEFTVQFGEENAGSDTATATFKAADADSLSIVGAPESMTAGESVTLTIQATDRFDNPTAAQELVDFEVVSEHDGEVFNDGSLTLDGDGNATVTMVEGEIATAAVDHTVTATAADIDGDTVDIDVGAADAETLERLDAPDAMTAGDSLELVIDATDQYGNPATDQELTDVTVDSEHDGEVLSGASLSLNDSGQGTLSIANGEVTTADPTHTLTVATESGITEGVDLEVAQSDVETVELEPDDDQTITAGGTVEFDATAYDAYDNIVEDDETVFEWENADDGTFDETVAGTYSVIATLDDVVSESVTVTLEPADIESVELEPADRQTITAGETVDFDATAFDAYGNLVEDDKTAFAWQNTTDGTFEEATAGTYDVTATIDGVNSDTVSVTVEPANVDSVTIDPDAGQQLEAGTELEFDATAYDAFDNVVEESNAGFEWTNATAAGVFENTTAGTYDVTATIDSVTSPPTTVTVLAPANFSVAIDDYPTTVVEGDSMDVEVTITNAGDLEGTQNVTLSDFGGDEVDTESMTLGAGENSSRTLVWQTDSSDVGEGTVTVATDNESAVTETIEVEAAPIPTRPSQSPASFDVTIDTVTDNVTEGEEVTVNATIDNSGQRSDTQEITLSNFEGDVVNTTEVSLSGGEQTSLSLSWLTTIGDADEGSLTVGSEDDTATTDAIVVLEKLDPAFFELTDFEVPSEVEAGETFDVSVVVTNTGDRVAEQPIVLSIDEAGIEETTLLTLEGSETEMMTLENVSVDSPGVYTVELSSDDVSVSGSVTVNDGAGDADDEASDQDDTSDQEDGPIDSDGLPGFGVVLTLFVLLVTALFSVQRRK</sequence>
<keyword evidence="3" id="KW-0472">Membrane</keyword>
<feature type="compositionally biased region" description="Acidic residues" evidence="2">
    <location>
        <begin position="2421"/>
        <end position="2441"/>
    </location>
</feature>
<feature type="compositionally biased region" description="Low complexity" evidence="2">
    <location>
        <begin position="2410"/>
        <end position="2420"/>
    </location>
</feature>
<dbReference type="InterPro" id="IPR013784">
    <property type="entry name" value="Carb-bd-like_fold"/>
</dbReference>
<dbReference type="SUPFAM" id="SSF49373">
    <property type="entry name" value="Invasin/intimin cell-adhesion fragments"/>
    <property type="match status" value="1"/>
</dbReference>
<keyword evidence="3" id="KW-0812">Transmembrane</keyword>
<evidence type="ECO:0000313" key="6">
    <source>
        <dbReference type="Proteomes" id="UP000296822"/>
    </source>
</evidence>
<evidence type="ECO:0000259" key="4">
    <source>
        <dbReference type="PROSITE" id="PS51127"/>
    </source>
</evidence>
<dbReference type="Pfam" id="PF07581">
    <property type="entry name" value="Glug"/>
    <property type="match status" value="5"/>
</dbReference>
<accession>A0A4D6HT78</accession>
<evidence type="ECO:0000313" key="5">
    <source>
        <dbReference type="EMBL" id="QCC56486.1"/>
    </source>
</evidence>
<organism evidence="5 6">
    <name type="scientific">Natronorubrum bangense</name>
    <dbReference type="NCBI Taxonomy" id="61858"/>
    <lineage>
        <taxon>Archaea</taxon>
        <taxon>Methanobacteriati</taxon>
        <taxon>Methanobacteriota</taxon>
        <taxon>Stenosarchaea group</taxon>
        <taxon>Halobacteria</taxon>
        <taxon>Halobacteriales</taxon>
        <taxon>Natrialbaceae</taxon>
        <taxon>Natronorubrum</taxon>
    </lineage>
</organism>
<evidence type="ECO:0000256" key="2">
    <source>
        <dbReference type="SAM" id="MobiDB-lite"/>
    </source>
</evidence>
<feature type="domain" description="Big-1" evidence="4">
    <location>
        <begin position="1566"/>
        <end position="1662"/>
    </location>
</feature>
<feature type="region of interest" description="Disordered" evidence="2">
    <location>
        <begin position="2410"/>
        <end position="2444"/>
    </location>
</feature>
<keyword evidence="3" id="KW-1133">Transmembrane helix</keyword>
<comment type="similarity">
    <text evidence="1">Belongs to the intimin/invasin family.</text>
</comment>
<dbReference type="GO" id="GO:0030246">
    <property type="term" value="F:carbohydrate binding"/>
    <property type="evidence" value="ECO:0007669"/>
    <property type="project" value="InterPro"/>
</dbReference>
<dbReference type="Gene3D" id="2.160.20.110">
    <property type="match status" value="3"/>
</dbReference>
<dbReference type="GeneID" id="39853255"/>
<feature type="region of interest" description="Disordered" evidence="2">
    <location>
        <begin position="305"/>
        <end position="328"/>
    </location>
</feature>
<dbReference type="Pfam" id="PF02369">
    <property type="entry name" value="Big_1"/>
    <property type="match status" value="1"/>
</dbReference>
<protein>
    <recommendedName>
        <fullName evidence="4">Big-1 domain-containing protein</fullName>
    </recommendedName>
</protein>
<proteinExistence type="inferred from homology"/>
<dbReference type="KEGG" id="nbg:DV706_18435"/>
<dbReference type="Pfam" id="PF07705">
    <property type="entry name" value="CARDB"/>
    <property type="match status" value="2"/>
</dbReference>
<dbReference type="PROSITE" id="PS51127">
    <property type="entry name" value="BIG1"/>
    <property type="match status" value="1"/>
</dbReference>
<dbReference type="InterPro" id="IPR011635">
    <property type="entry name" value="CARDB"/>
</dbReference>
<dbReference type="InterPro" id="IPR011493">
    <property type="entry name" value="GLUG"/>
</dbReference>
<evidence type="ECO:0000256" key="3">
    <source>
        <dbReference type="SAM" id="Phobius"/>
    </source>
</evidence>
<dbReference type="SUPFAM" id="SSF49452">
    <property type="entry name" value="Starch-binding domain-like"/>
    <property type="match status" value="2"/>
</dbReference>